<dbReference type="InterPro" id="IPR043128">
    <property type="entry name" value="Rev_trsase/Diguanyl_cyclase"/>
</dbReference>
<evidence type="ECO:0000259" key="3">
    <source>
        <dbReference type="PROSITE" id="PS50113"/>
    </source>
</evidence>
<dbReference type="InterPro" id="IPR001633">
    <property type="entry name" value="EAL_dom"/>
</dbReference>
<dbReference type="SMART" id="SM00052">
    <property type="entry name" value="EAL"/>
    <property type="match status" value="1"/>
</dbReference>
<feature type="domain" description="EAL" evidence="4">
    <location>
        <begin position="1023"/>
        <end position="1277"/>
    </location>
</feature>
<feature type="domain" description="PAC" evidence="3">
    <location>
        <begin position="801"/>
        <end position="853"/>
    </location>
</feature>
<sequence>MTLPTKVWKCTYACFLLLFTGLAYSETDVPPLLQVQNGHFITTADGLPSNYVDDVTIGPQGFLWVSTAKELVRYDGKKFTSTNDINSIEKPSSARLLGTKDRLWAADKERLWILSSDRSWASFALPNHNQRTVQLNHISSAKNNRLLLATTENLIIFDAQTHSFKEQPLRYSGQSITGIRFIHFHNDWFWLSTVTGGIYVWDGSSKNVFSITKNNPITDKLDATNLYTLTSFNDNLWLATDNGIKVLNDELRKVPTPKAIEKLNEVIVDIKVHEKQLFIATEKSVYTLNSGALKQLTTGDITGKLTFNVNGDLYIVTESNGLYEIPTNYAPAILKSFTRPNRLSGNTQSYLPGPLKQASTFSRVNNHNYWVESDLGIVHYDFAKEEIIEIVNPPSQEQLKDIEAYSDNVYLLTLSHQLYRYNTVTQTWLQMPLNHSPMDDFWLTRLGDTLWLHSDKAAFPIDDFSEIGAKQTINNAPSLFYSSLAIDTTQTNQALNAWFSIPFFSPVDELIYRYRLDSDSDKWAYLTHSELPLRLEQSIPGTYQLTVQASMDGENWSTESQTSYRISHSFWGTPYAYISYLAISFLLLVIVVALYRQKLKRINSVIASLDGQAKALRFSRSQYWQWDLLTGELLRQYIWPQCPSFPVDGRRLKSPESTASNIHPGDVLRMQSALDKHLNGESDYYECSYRINNNGNWLWVLDQGCLERSNSSTVMHGTLSDISSLVSSQDRIDMLAASITNISDGICIFDRFFKKVEVNKAFERILGYPREQVLSKSFHLDLYSEEFTNQIKRTVIKEGTWRGELSDLKADGSEFLMELTLDAVHDDEGDLSFIVASFSDVTERQRTESELRRLSNTDTLTGLPNRSYFQVSHSNLVRKKVSHTLLLFDLDDFKKINDSLGHEVGDDLLCLVAERLMDISRRQDTLYRLGGDEFGLLIEDSTDLHLIGDLAHKINRTIAEPYSVNNHDIVIGSSIGIVLFPHDGITSQELLQKADMAMYHAKQRGGNCYQFFSQSMNENAVQRLKLENQLRAALKNNGVEVYYQPKIEVHTGHIAGIEALARIKSEDGSQISPADFIPLAEETGLIIELGEQVLRQSCQAMKTFMQYAGSPKTIAINLSARQFMQSGLALQIESILREESLQPRHVEFEITEGMVMSDPERAIIMMENLSDMGVKLALDDFGTGYSSLAYLKRFPMDSLKIDKAFIDDITTSPKDRSMVASIIGMAHNLGLKVIAEGVESEAQLEQLKSLECEYIQGFYYAKPMPADDFIEFIKQHTADVIDV</sequence>
<dbReference type="SMART" id="SM00091">
    <property type="entry name" value="PAS"/>
    <property type="match status" value="1"/>
</dbReference>
<dbReference type="PANTHER" id="PTHR44757:SF2">
    <property type="entry name" value="BIOFILM ARCHITECTURE MAINTENANCE PROTEIN MBAA"/>
    <property type="match status" value="1"/>
</dbReference>
<dbReference type="Gene3D" id="3.30.450.20">
    <property type="entry name" value="PAS domain"/>
    <property type="match status" value="2"/>
</dbReference>
<evidence type="ECO:0000313" key="7">
    <source>
        <dbReference type="Proteomes" id="UP000197717"/>
    </source>
</evidence>
<keyword evidence="7" id="KW-1185">Reference proteome</keyword>
<gene>
    <name evidence="6" type="ORF">CEW91_08335</name>
</gene>
<evidence type="ECO:0000256" key="1">
    <source>
        <dbReference type="SAM" id="SignalP"/>
    </source>
</evidence>
<dbReference type="PANTHER" id="PTHR44757">
    <property type="entry name" value="DIGUANYLATE CYCLASE DGCP"/>
    <property type="match status" value="1"/>
</dbReference>
<dbReference type="SUPFAM" id="SSF55073">
    <property type="entry name" value="Nucleotide cyclase"/>
    <property type="match status" value="1"/>
</dbReference>
<dbReference type="CDD" id="cd00130">
    <property type="entry name" value="PAS"/>
    <property type="match status" value="1"/>
</dbReference>
<dbReference type="Pfam" id="PF08447">
    <property type="entry name" value="PAS_3"/>
    <property type="match status" value="1"/>
</dbReference>
<dbReference type="Gene3D" id="2.60.40.10">
    <property type="entry name" value="Immunoglobulins"/>
    <property type="match status" value="1"/>
</dbReference>
<dbReference type="PROSITE" id="PS50113">
    <property type="entry name" value="PAC"/>
    <property type="match status" value="1"/>
</dbReference>
<dbReference type="Gene3D" id="3.30.70.270">
    <property type="match status" value="1"/>
</dbReference>
<protein>
    <submittedName>
        <fullName evidence="6">Signal protein</fullName>
    </submittedName>
</protein>
<feature type="signal peptide" evidence="1">
    <location>
        <begin position="1"/>
        <end position="25"/>
    </location>
</feature>
<dbReference type="SMART" id="SM00086">
    <property type="entry name" value="PAC"/>
    <property type="match status" value="2"/>
</dbReference>
<dbReference type="InterPro" id="IPR013655">
    <property type="entry name" value="PAS_fold_3"/>
</dbReference>
<dbReference type="RefSeq" id="WP_088768536.1">
    <property type="nucleotide sequence ID" value="NZ_CP022133.1"/>
</dbReference>
<dbReference type="InterPro" id="IPR052155">
    <property type="entry name" value="Biofilm_reg_signaling"/>
</dbReference>
<organism evidence="6 7">
    <name type="scientific">Idiomarina piscisalsi</name>
    <dbReference type="NCBI Taxonomy" id="1096243"/>
    <lineage>
        <taxon>Bacteria</taxon>
        <taxon>Pseudomonadati</taxon>
        <taxon>Pseudomonadota</taxon>
        <taxon>Gammaproteobacteria</taxon>
        <taxon>Alteromonadales</taxon>
        <taxon>Idiomarinaceae</taxon>
        <taxon>Idiomarina</taxon>
    </lineage>
</organism>
<dbReference type="InterPro" id="IPR000160">
    <property type="entry name" value="GGDEF_dom"/>
</dbReference>
<dbReference type="InterPro" id="IPR000700">
    <property type="entry name" value="PAS-assoc_C"/>
</dbReference>
<dbReference type="SUPFAM" id="SSF55785">
    <property type="entry name" value="PYP-like sensor domain (PAS domain)"/>
    <property type="match status" value="1"/>
</dbReference>
<name>A0ABM6LU83_9GAMM</name>
<dbReference type="CDD" id="cd01948">
    <property type="entry name" value="EAL"/>
    <property type="match status" value="1"/>
</dbReference>
<feature type="domain" description="PAS" evidence="2">
    <location>
        <begin position="731"/>
        <end position="795"/>
    </location>
</feature>
<dbReference type="Gene3D" id="2.130.10.10">
    <property type="entry name" value="YVTN repeat-like/Quinoprotein amine dehydrogenase"/>
    <property type="match status" value="1"/>
</dbReference>
<dbReference type="EMBL" id="CP022133">
    <property type="protein sequence ID" value="ASG66151.1"/>
    <property type="molecule type" value="Genomic_DNA"/>
</dbReference>
<dbReference type="NCBIfam" id="TIGR00254">
    <property type="entry name" value="GGDEF"/>
    <property type="match status" value="1"/>
</dbReference>
<evidence type="ECO:0000259" key="4">
    <source>
        <dbReference type="PROSITE" id="PS50883"/>
    </source>
</evidence>
<reference evidence="6 7" key="1">
    <citation type="submission" date="2017-06" db="EMBL/GenBank/DDBJ databases">
        <title>Complete genome sequence of Idiomarina piscisalsi strain 10PY1A isolated from soil of Soudi Arabia.</title>
        <authorList>
            <person name="Kim M.-C."/>
            <person name="Jung B.K."/>
            <person name="Budiyanto F."/>
            <person name="Nzila A."/>
            <person name="Shin J.-H."/>
        </authorList>
    </citation>
    <scope>NUCLEOTIDE SEQUENCE [LARGE SCALE GENOMIC DNA]</scope>
    <source>
        <strain evidence="6 7">10PY1A</strain>
    </source>
</reference>
<dbReference type="InterPro" id="IPR000014">
    <property type="entry name" value="PAS"/>
</dbReference>
<dbReference type="CDD" id="cd01949">
    <property type="entry name" value="GGDEF"/>
    <property type="match status" value="1"/>
</dbReference>
<dbReference type="Proteomes" id="UP000197717">
    <property type="component" value="Chromosome"/>
</dbReference>
<evidence type="ECO:0000313" key="6">
    <source>
        <dbReference type="EMBL" id="ASG66151.1"/>
    </source>
</evidence>
<keyword evidence="1" id="KW-0732">Signal</keyword>
<dbReference type="NCBIfam" id="TIGR00229">
    <property type="entry name" value="sensory_box"/>
    <property type="match status" value="1"/>
</dbReference>
<accession>A0ABM6LU83</accession>
<feature type="domain" description="GGDEF" evidence="5">
    <location>
        <begin position="881"/>
        <end position="1014"/>
    </location>
</feature>
<dbReference type="SUPFAM" id="SSF63829">
    <property type="entry name" value="Calcium-dependent phosphotriesterase"/>
    <property type="match status" value="2"/>
</dbReference>
<dbReference type="InterPro" id="IPR013783">
    <property type="entry name" value="Ig-like_fold"/>
</dbReference>
<dbReference type="InterPro" id="IPR015943">
    <property type="entry name" value="WD40/YVTN_repeat-like_dom_sf"/>
</dbReference>
<dbReference type="InterPro" id="IPR029787">
    <property type="entry name" value="Nucleotide_cyclase"/>
</dbReference>
<dbReference type="PROSITE" id="PS50883">
    <property type="entry name" value="EAL"/>
    <property type="match status" value="1"/>
</dbReference>
<dbReference type="Pfam" id="PF00990">
    <property type="entry name" value="GGDEF"/>
    <property type="match status" value="1"/>
</dbReference>
<dbReference type="PROSITE" id="PS50887">
    <property type="entry name" value="GGDEF"/>
    <property type="match status" value="1"/>
</dbReference>
<feature type="chain" id="PRO_5047516407" evidence="1">
    <location>
        <begin position="26"/>
        <end position="1283"/>
    </location>
</feature>
<dbReference type="InterPro" id="IPR035919">
    <property type="entry name" value="EAL_sf"/>
</dbReference>
<dbReference type="InterPro" id="IPR001610">
    <property type="entry name" value="PAC"/>
</dbReference>
<dbReference type="Pfam" id="PF13426">
    <property type="entry name" value="PAS_9"/>
    <property type="match status" value="1"/>
</dbReference>
<dbReference type="SUPFAM" id="SSF141868">
    <property type="entry name" value="EAL domain-like"/>
    <property type="match status" value="1"/>
</dbReference>
<dbReference type="Pfam" id="PF00563">
    <property type="entry name" value="EAL"/>
    <property type="match status" value="1"/>
</dbReference>
<dbReference type="InterPro" id="IPR035965">
    <property type="entry name" value="PAS-like_dom_sf"/>
</dbReference>
<proteinExistence type="predicted"/>
<dbReference type="SMART" id="SM00267">
    <property type="entry name" value="GGDEF"/>
    <property type="match status" value="1"/>
</dbReference>
<dbReference type="Gene3D" id="3.20.20.450">
    <property type="entry name" value="EAL domain"/>
    <property type="match status" value="1"/>
</dbReference>
<evidence type="ECO:0000259" key="2">
    <source>
        <dbReference type="PROSITE" id="PS50112"/>
    </source>
</evidence>
<evidence type="ECO:0000259" key="5">
    <source>
        <dbReference type="PROSITE" id="PS50887"/>
    </source>
</evidence>
<dbReference type="PROSITE" id="PS50112">
    <property type="entry name" value="PAS"/>
    <property type="match status" value="1"/>
</dbReference>